<accession>A0A077ZV08</accession>
<keyword evidence="3" id="KW-1185">Reference proteome</keyword>
<feature type="compositionally biased region" description="Low complexity" evidence="1">
    <location>
        <begin position="305"/>
        <end position="321"/>
    </location>
</feature>
<dbReference type="AlphaFoldDB" id="A0A077ZV08"/>
<feature type="compositionally biased region" description="Polar residues" evidence="1">
    <location>
        <begin position="322"/>
        <end position="338"/>
    </location>
</feature>
<dbReference type="EMBL" id="CCKQ01002037">
    <property type="protein sequence ID" value="CDW73135.1"/>
    <property type="molecule type" value="Genomic_DNA"/>
</dbReference>
<gene>
    <name evidence="2" type="primary">Contig5879.g6300</name>
    <name evidence="2" type="ORF">STYLEM_2107</name>
</gene>
<evidence type="ECO:0000313" key="2">
    <source>
        <dbReference type="EMBL" id="CDW73135.1"/>
    </source>
</evidence>
<reference evidence="2 3" key="1">
    <citation type="submission" date="2014-06" db="EMBL/GenBank/DDBJ databases">
        <authorList>
            <person name="Swart Estienne"/>
        </authorList>
    </citation>
    <scope>NUCLEOTIDE SEQUENCE [LARGE SCALE GENOMIC DNA]</scope>
    <source>
        <strain evidence="2 3">130c</strain>
    </source>
</reference>
<feature type="region of interest" description="Disordered" evidence="1">
    <location>
        <begin position="224"/>
        <end position="247"/>
    </location>
</feature>
<dbReference type="InParanoid" id="A0A077ZV08"/>
<dbReference type="Proteomes" id="UP000039865">
    <property type="component" value="Unassembled WGS sequence"/>
</dbReference>
<sequence>MAMTPLMSTRIHMKCFSIKVGQVVENQKVIKMVTLATHSRLIDLKIKASAFKRDRLITGLMLLSTTLTEMNCKTRIKTLLEVKRAVSSCLEIIVTRTLIQILKQIRDNSLSLKTNPSSANLKQNIFSQSQKMQGLNEELNIKQIPKSDRDIDVEIKINGVSRLQQIQLQQNLQISKLRNQSLNQVPTSKKIKKDNSSYLNADYSLRAQNRSQLDQITKPDLLNQDASMNDLNDNHKHNNSFQNSDEKVDVQKEQGTQTANFPDDDLYKTLNNFFSNGLSVEIKLKQLKREIKPRLKNKFKMGTENNLSYSSNTPSLPLSSLVQNTQPAQQTNETSQVIEENDNLEHEEDSSWNRESIGSVLDTKHYLEPINTNIQNADVSYKLPQSNKGVSKKIDEFHKKLGSFYEHWQQQYQNEYKQNGSSTLRPFGNEYGIIGSFTLMQSQNQQLLQQPTYQLLLNKQRKQSRFQKYLHQIQYTVNNQFNNQ</sequence>
<proteinExistence type="predicted"/>
<evidence type="ECO:0000313" key="3">
    <source>
        <dbReference type="Proteomes" id="UP000039865"/>
    </source>
</evidence>
<feature type="compositionally biased region" description="Acidic residues" evidence="1">
    <location>
        <begin position="339"/>
        <end position="350"/>
    </location>
</feature>
<feature type="region of interest" description="Disordered" evidence="1">
    <location>
        <begin position="302"/>
        <end position="353"/>
    </location>
</feature>
<organism evidence="2 3">
    <name type="scientific">Stylonychia lemnae</name>
    <name type="common">Ciliate</name>
    <dbReference type="NCBI Taxonomy" id="5949"/>
    <lineage>
        <taxon>Eukaryota</taxon>
        <taxon>Sar</taxon>
        <taxon>Alveolata</taxon>
        <taxon>Ciliophora</taxon>
        <taxon>Intramacronucleata</taxon>
        <taxon>Spirotrichea</taxon>
        <taxon>Stichotrichia</taxon>
        <taxon>Sporadotrichida</taxon>
        <taxon>Oxytrichidae</taxon>
        <taxon>Stylonychinae</taxon>
        <taxon>Stylonychia</taxon>
    </lineage>
</organism>
<evidence type="ECO:0000256" key="1">
    <source>
        <dbReference type="SAM" id="MobiDB-lite"/>
    </source>
</evidence>
<protein>
    <submittedName>
        <fullName evidence="2">Uncharacterized protein</fullName>
    </submittedName>
</protein>
<name>A0A077ZV08_STYLE</name>